<proteinExistence type="predicted"/>
<gene>
    <name evidence="1" type="ORF">METZ01_LOCUS183038</name>
</gene>
<dbReference type="AlphaFoldDB" id="A0A382CWJ5"/>
<dbReference type="EMBL" id="UINC01036349">
    <property type="protein sequence ID" value="SVB30184.1"/>
    <property type="molecule type" value="Genomic_DNA"/>
</dbReference>
<protein>
    <submittedName>
        <fullName evidence="1">Uncharacterized protein</fullName>
    </submittedName>
</protein>
<organism evidence="1">
    <name type="scientific">marine metagenome</name>
    <dbReference type="NCBI Taxonomy" id="408172"/>
    <lineage>
        <taxon>unclassified sequences</taxon>
        <taxon>metagenomes</taxon>
        <taxon>ecological metagenomes</taxon>
    </lineage>
</organism>
<sequence>MLAELEVMLAELKEIILMNIEYVMGLGAIG</sequence>
<evidence type="ECO:0000313" key="1">
    <source>
        <dbReference type="EMBL" id="SVB30184.1"/>
    </source>
</evidence>
<accession>A0A382CWJ5</accession>
<reference evidence="1" key="1">
    <citation type="submission" date="2018-05" db="EMBL/GenBank/DDBJ databases">
        <authorList>
            <person name="Lanie J.A."/>
            <person name="Ng W.-L."/>
            <person name="Kazmierczak K.M."/>
            <person name="Andrzejewski T.M."/>
            <person name="Davidsen T.M."/>
            <person name="Wayne K.J."/>
            <person name="Tettelin H."/>
            <person name="Glass J.I."/>
            <person name="Rusch D."/>
            <person name="Podicherti R."/>
            <person name="Tsui H.-C.T."/>
            <person name="Winkler M.E."/>
        </authorList>
    </citation>
    <scope>NUCLEOTIDE SEQUENCE</scope>
</reference>
<feature type="non-terminal residue" evidence="1">
    <location>
        <position position="30"/>
    </location>
</feature>
<name>A0A382CWJ5_9ZZZZ</name>